<dbReference type="PROSITE" id="PS51408">
    <property type="entry name" value="TRANSFERRIN_LIKE_4"/>
    <property type="match status" value="1"/>
</dbReference>
<dbReference type="InterPro" id="IPR001156">
    <property type="entry name" value="Transferrin-like_dom"/>
</dbReference>
<proteinExistence type="predicted"/>
<name>A0A0E9TP30_ANGAN</name>
<accession>A0A0E9TP30</accession>
<dbReference type="Gene3D" id="3.40.190.10">
    <property type="entry name" value="Periplasmic binding protein-like II"/>
    <property type="match status" value="1"/>
</dbReference>
<protein>
    <recommendedName>
        <fullName evidence="1">Transferrin-like domain-containing protein</fullName>
    </recommendedName>
</protein>
<organism evidence="2">
    <name type="scientific">Anguilla anguilla</name>
    <name type="common">European freshwater eel</name>
    <name type="synonym">Muraena anguilla</name>
    <dbReference type="NCBI Taxonomy" id="7936"/>
    <lineage>
        <taxon>Eukaryota</taxon>
        <taxon>Metazoa</taxon>
        <taxon>Chordata</taxon>
        <taxon>Craniata</taxon>
        <taxon>Vertebrata</taxon>
        <taxon>Euteleostomi</taxon>
        <taxon>Actinopterygii</taxon>
        <taxon>Neopterygii</taxon>
        <taxon>Teleostei</taxon>
        <taxon>Anguilliformes</taxon>
        <taxon>Anguillidae</taxon>
        <taxon>Anguilla</taxon>
    </lineage>
</organism>
<dbReference type="SUPFAM" id="SSF53850">
    <property type="entry name" value="Periplasmic binding protein-like II"/>
    <property type="match status" value="1"/>
</dbReference>
<reference evidence="2" key="1">
    <citation type="submission" date="2014-11" db="EMBL/GenBank/DDBJ databases">
        <authorList>
            <person name="Amaro Gonzalez C."/>
        </authorList>
    </citation>
    <scope>NUCLEOTIDE SEQUENCE</scope>
</reference>
<evidence type="ECO:0000313" key="2">
    <source>
        <dbReference type="EMBL" id="JAH54640.1"/>
    </source>
</evidence>
<feature type="domain" description="Transferrin-like" evidence="1">
    <location>
        <begin position="1"/>
        <end position="31"/>
    </location>
</feature>
<dbReference type="EMBL" id="GBXM01053937">
    <property type="protein sequence ID" value="JAH54640.1"/>
    <property type="molecule type" value="Transcribed_RNA"/>
</dbReference>
<sequence length="31" mass="3043">MRKEADAMALDGGTLYTAGMCGLVPVSGGAV</sequence>
<dbReference type="AlphaFoldDB" id="A0A0E9TP30"/>
<reference evidence="2" key="2">
    <citation type="journal article" date="2015" name="Fish Shellfish Immunol.">
        <title>Early steps in the European eel (Anguilla anguilla)-Vibrio vulnificus interaction in the gills: Role of the RtxA13 toxin.</title>
        <authorList>
            <person name="Callol A."/>
            <person name="Pajuelo D."/>
            <person name="Ebbesson L."/>
            <person name="Teles M."/>
            <person name="MacKenzie S."/>
            <person name="Amaro C."/>
        </authorList>
    </citation>
    <scope>NUCLEOTIDE SEQUENCE</scope>
</reference>
<evidence type="ECO:0000259" key="1">
    <source>
        <dbReference type="PROSITE" id="PS51408"/>
    </source>
</evidence>